<dbReference type="Proteomes" id="UP000011550">
    <property type="component" value="Unassembled WGS sequence"/>
</dbReference>
<evidence type="ECO:0000256" key="5">
    <source>
        <dbReference type="ARBA" id="ARBA00023136"/>
    </source>
</evidence>
<feature type="compositionally biased region" description="Acidic residues" evidence="6">
    <location>
        <begin position="105"/>
        <end position="114"/>
    </location>
</feature>
<keyword evidence="11" id="KW-1185">Reference proteome</keyword>
<evidence type="ECO:0000259" key="8">
    <source>
        <dbReference type="Pfam" id="PF02308"/>
    </source>
</evidence>
<evidence type="ECO:0000259" key="9">
    <source>
        <dbReference type="Pfam" id="PF13194"/>
    </source>
</evidence>
<evidence type="ECO:0000256" key="2">
    <source>
        <dbReference type="ARBA" id="ARBA00022475"/>
    </source>
</evidence>
<feature type="transmembrane region" description="Helical" evidence="7">
    <location>
        <begin position="136"/>
        <end position="165"/>
    </location>
</feature>
<dbReference type="InterPro" id="IPR049177">
    <property type="entry name" value="MgtC_SapB_SrpB_YhiD_N"/>
</dbReference>
<organism evidence="10 11">
    <name type="scientific">Haloferax mucosum ATCC BAA-1512</name>
    <dbReference type="NCBI Taxonomy" id="662479"/>
    <lineage>
        <taxon>Archaea</taxon>
        <taxon>Methanobacteriati</taxon>
        <taxon>Methanobacteriota</taxon>
        <taxon>Stenosarchaea group</taxon>
        <taxon>Halobacteria</taxon>
        <taxon>Halobacteriales</taxon>
        <taxon>Haloferacaceae</taxon>
        <taxon>Haloferax</taxon>
    </lineage>
</organism>
<evidence type="ECO:0000256" key="1">
    <source>
        <dbReference type="ARBA" id="ARBA00004651"/>
    </source>
</evidence>
<feature type="transmembrane region" description="Helical" evidence="7">
    <location>
        <begin position="273"/>
        <end position="297"/>
    </location>
</feature>
<evidence type="ECO:0000256" key="7">
    <source>
        <dbReference type="SAM" id="Phobius"/>
    </source>
</evidence>
<keyword evidence="3 7" id="KW-0812">Transmembrane</keyword>
<dbReference type="OrthoDB" id="187863at2157"/>
<evidence type="ECO:0000313" key="10">
    <source>
        <dbReference type="EMBL" id="ELZ94243.1"/>
    </source>
</evidence>
<feature type="transmembrane region" description="Helical" evidence="7">
    <location>
        <begin position="431"/>
        <end position="451"/>
    </location>
</feature>
<name>M0IEG5_9EURY</name>
<reference evidence="10 11" key="1">
    <citation type="journal article" date="2014" name="PLoS Genet.">
        <title>Phylogenetically driven sequencing of extremely halophilic archaea reveals strategies for static and dynamic osmo-response.</title>
        <authorList>
            <person name="Becker E.A."/>
            <person name="Seitzer P.M."/>
            <person name="Tritt A."/>
            <person name="Larsen D."/>
            <person name="Krusor M."/>
            <person name="Yao A.I."/>
            <person name="Wu D."/>
            <person name="Madern D."/>
            <person name="Eisen J.A."/>
            <person name="Darling A.E."/>
            <person name="Facciotti M.T."/>
        </authorList>
    </citation>
    <scope>NUCLEOTIDE SEQUENCE [LARGE SCALE GENOMIC DNA]</scope>
    <source>
        <strain evidence="10 11">ATCC BAA-1512</strain>
    </source>
</reference>
<dbReference type="AlphaFoldDB" id="M0IEG5"/>
<dbReference type="Pfam" id="PF02308">
    <property type="entry name" value="MgtC"/>
    <property type="match status" value="1"/>
</dbReference>
<feature type="transmembrane region" description="Helical" evidence="7">
    <location>
        <begin position="240"/>
        <end position="261"/>
    </location>
</feature>
<proteinExistence type="predicted"/>
<accession>M0IEG5</accession>
<dbReference type="GO" id="GO:0005886">
    <property type="term" value="C:plasma membrane"/>
    <property type="evidence" value="ECO:0007669"/>
    <property type="project" value="UniProtKB-SubCell"/>
</dbReference>
<comment type="subcellular location">
    <subcellularLocation>
        <location evidence="1">Cell membrane</location>
        <topology evidence="1">Multi-pass membrane protein</topology>
    </subcellularLocation>
</comment>
<dbReference type="PRINTS" id="PR01837">
    <property type="entry name" value="MGTCSAPBPROT"/>
</dbReference>
<feature type="transmembrane region" description="Helical" evidence="7">
    <location>
        <begin position="304"/>
        <end position="321"/>
    </location>
</feature>
<keyword evidence="5 7" id="KW-0472">Membrane</keyword>
<feature type="region of interest" description="Disordered" evidence="6">
    <location>
        <begin position="92"/>
        <end position="125"/>
    </location>
</feature>
<feature type="transmembrane region" description="Helical" evidence="7">
    <location>
        <begin position="214"/>
        <end position="233"/>
    </location>
</feature>
<gene>
    <name evidence="10" type="ORF">C440_11498</name>
</gene>
<dbReference type="Pfam" id="PF13194">
    <property type="entry name" value="DUF4010"/>
    <property type="match status" value="1"/>
</dbReference>
<evidence type="ECO:0000256" key="4">
    <source>
        <dbReference type="ARBA" id="ARBA00022989"/>
    </source>
</evidence>
<dbReference type="PANTHER" id="PTHR39084">
    <property type="entry name" value="MEMBRANE PROTEIN-RELATED"/>
    <property type="match status" value="1"/>
</dbReference>
<keyword evidence="4 7" id="KW-1133">Transmembrane helix</keyword>
<sequence>MLDQGVVSIEPIVARLFVAAALGMFLGLERERAKKSAGMRTFTLTSLLGGIAVVIGSDILLAVGGLLVVAQGVLLGGWGIVEQRIKNGEFRSGVTGSGGSPYDAGDADTETDATEPDRSDAADDVSLSLTTSTSLLVAYAVGAAVVGGYIIEGVIVALTSSLLLVLRRELHGFARQLTVDEVRSAIELAIIAFVIFPLLPEGQVGPWNAVSPRTVWLLVIAVSAIGFANYVVIRRYGERGIAVTGFFGGLVNSTAVIGGISGRAKRNPSIRPLAVSAILMADAAMAIRNLTLVVVFVPGLAWDVGVPLGLVAVVGIGYALQSREWRVDLDVGFESPFSLESALRFGGFFLVVLLSAAAAQQYFGATGFVVTSFLGGLVSSGSVVTTAVTLYSGGQIGATTAVVGVLVGTAASILVKILLAASIDRKLLRPVARKSALLVASGVLGGLFVLLRP</sequence>
<evidence type="ECO:0000256" key="3">
    <source>
        <dbReference type="ARBA" id="ARBA00022692"/>
    </source>
</evidence>
<evidence type="ECO:0000256" key="6">
    <source>
        <dbReference type="SAM" id="MobiDB-lite"/>
    </source>
</evidence>
<dbReference type="PATRIC" id="fig|662479.7.peg.2333"/>
<feature type="transmembrane region" description="Helical" evidence="7">
    <location>
        <begin position="185"/>
        <end position="202"/>
    </location>
</feature>
<dbReference type="EMBL" id="AOLN01000013">
    <property type="protein sequence ID" value="ELZ94243.1"/>
    <property type="molecule type" value="Genomic_DNA"/>
</dbReference>
<dbReference type="PANTHER" id="PTHR39084:SF1">
    <property type="entry name" value="DUF4010 DOMAIN-CONTAINING PROTEIN"/>
    <property type="match status" value="1"/>
</dbReference>
<dbReference type="InterPro" id="IPR003416">
    <property type="entry name" value="MgtC/SapB/SrpB/YhiD_fam"/>
</dbReference>
<feature type="domain" description="MgtC/SapB/SrpB/YhiD N-terminal" evidence="8">
    <location>
        <begin position="16"/>
        <end position="83"/>
    </location>
</feature>
<feature type="transmembrane region" description="Helical" evidence="7">
    <location>
        <begin position="366"/>
        <end position="390"/>
    </location>
</feature>
<evidence type="ECO:0000313" key="11">
    <source>
        <dbReference type="Proteomes" id="UP000011550"/>
    </source>
</evidence>
<dbReference type="InterPro" id="IPR025105">
    <property type="entry name" value="DUF4010"/>
</dbReference>
<protein>
    <submittedName>
        <fullName evidence="10">Magnesium transporter accessory protein</fullName>
    </submittedName>
</protein>
<feature type="transmembrane region" description="Helical" evidence="7">
    <location>
        <begin position="396"/>
        <end position="419"/>
    </location>
</feature>
<feature type="transmembrane region" description="Helical" evidence="7">
    <location>
        <begin position="12"/>
        <end position="29"/>
    </location>
</feature>
<feature type="transmembrane region" description="Helical" evidence="7">
    <location>
        <begin position="41"/>
        <end position="69"/>
    </location>
</feature>
<feature type="transmembrane region" description="Helical" evidence="7">
    <location>
        <begin position="341"/>
        <end position="359"/>
    </location>
</feature>
<feature type="domain" description="DUF4010" evidence="9">
    <location>
        <begin position="220"/>
        <end position="423"/>
    </location>
</feature>
<dbReference type="RefSeq" id="WP_008320617.1">
    <property type="nucleotide sequence ID" value="NZ_AOLN01000013.1"/>
</dbReference>
<keyword evidence="2" id="KW-1003">Cell membrane</keyword>
<comment type="caution">
    <text evidence="10">The sequence shown here is derived from an EMBL/GenBank/DDBJ whole genome shotgun (WGS) entry which is preliminary data.</text>
</comment>